<sequence>MIPSSEHDVRSSVSHGRVPAAVLVAVAGTWISTVVLLIVAIRVMVSGRDIFGAGVGAMLIIYASLVALVGWLAIKGRSPAQGLLVASGMLHLVVLVSTQRSGGPAWFWGLAIIPATVIVASLVPRSRTWLRG</sequence>
<evidence type="ECO:0000313" key="1">
    <source>
        <dbReference type="EMBL" id="PGF36720.1"/>
    </source>
</evidence>
<dbReference type="AlphaFoldDB" id="A0A8B2VJ08"/>
<dbReference type="OrthoDB" id="3712279at2"/>
<comment type="caution">
    <text evidence="1">The sequence shown here is derived from an EMBL/GenBank/DDBJ whole genome shotgun (WGS) entry which is preliminary data.</text>
</comment>
<dbReference type="Proteomes" id="UP000226191">
    <property type="component" value="Unassembled WGS sequence"/>
</dbReference>
<dbReference type="GeneID" id="92857231"/>
<reference evidence="1 2" key="1">
    <citation type="submission" date="2017-02" db="EMBL/GenBank/DDBJ databases">
        <title>Prevalence of linear plasmids in Cutibacterium acnes isolates obtained from cancerous prostatic tissue.</title>
        <authorList>
            <person name="Davidsson S."/>
            <person name="Bruggemann H."/>
        </authorList>
    </citation>
    <scope>NUCLEOTIDE SEQUENCE [LARGE SCALE GENOMIC DNA]</scope>
    <source>
        <strain evidence="1 2">11-78</strain>
    </source>
</reference>
<protein>
    <submittedName>
        <fullName evidence="1">Uncharacterized protein</fullName>
    </submittedName>
</protein>
<organism evidence="1 2">
    <name type="scientific">Cutibacterium acnes</name>
    <name type="common">Propionibacterium acnes</name>
    <dbReference type="NCBI Taxonomy" id="1747"/>
    <lineage>
        <taxon>Bacteria</taxon>
        <taxon>Bacillati</taxon>
        <taxon>Actinomycetota</taxon>
        <taxon>Actinomycetes</taxon>
        <taxon>Propionibacteriales</taxon>
        <taxon>Propionibacteriaceae</taxon>
        <taxon>Cutibacterium</taxon>
    </lineage>
</organism>
<dbReference type="EMBL" id="MVCE01000001">
    <property type="protein sequence ID" value="PGF36720.1"/>
    <property type="molecule type" value="Genomic_DNA"/>
</dbReference>
<dbReference type="RefSeq" id="WP_002518903.1">
    <property type="nucleotide sequence ID" value="NZ_CAJTHR010000001.1"/>
</dbReference>
<name>A0A8B2VJ08_CUTAC</name>
<gene>
    <name evidence="1" type="ORF">B1B09_03695</name>
</gene>
<proteinExistence type="predicted"/>
<accession>A0A8B2VJ08</accession>
<evidence type="ECO:0000313" key="2">
    <source>
        <dbReference type="Proteomes" id="UP000226191"/>
    </source>
</evidence>